<accession>A0A1D8TW42</accession>
<name>A0A1D8TW42_9CYAN</name>
<dbReference type="OrthoDB" id="462409at2"/>
<dbReference type="STRING" id="1458985.BJP34_22685"/>
<proteinExistence type="predicted"/>
<protein>
    <submittedName>
        <fullName evidence="1">Cyanoexosortase B system-associated protein</fullName>
    </submittedName>
</protein>
<dbReference type="InterPro" id="IPR030917">
    <property type="entry name" value="Cyanoexo_CrtB_assoc"/>
</dbReference>
<dbReference type="EMBL" id="CP017599">
    <property type="protein sequence ID" value="AOX01869.1"/>
    <property type="molecule type" value="Genomic_DNA"/>
</dbReference>
<organism evidence="1 2">
    <name type="scientific">Moorena producens PAL-8-15-08-1</name>
    <dbReference type="NCBI Taxonomy" id="1458985"/>
    <lineage>
        <taxon>Bacteria</taxon>
        <taxon>Bacillati</taxon>
        <taxon>Cyanobacteriota</taxon>
        <taxon>Cyanophyceae</taxon>
        <taxon>Coleofasciculales</taxon>
        <taxon>Coleofasciculaceae</taxon>
        <taxon>Moorena</taxon>
    </lineage>
</organism>
<dbReference type="AlphaFoldDB" id="A0A1D8TW42"/>
<sequence length="275" mass="31495">MKSVSLMKLIQPWQISRGVLLVLLLVLVIIGAVPGYLTGNWPWAKLPPVTNLQQIKVIRKTGIELSDWQTVEQQTIRIGGHKWSLQFIEQDQQKPVWLFLLPQNGPKSQPQVEWEDISGFMRQRLGQWKTDSYSQIKFVVNGSDVEGNTQADPTITTQPKSHPKSVVNARFFRAWNQRQTFAIVQWYAWPEGGNPAPSRWFWADQLAQLHRKRVPWVAVNIQIPIEPLGDLENYRPIAESLSKMLQTALMSDPFAEQASSIKRYKDQGSKMKAQG</sequence>
<evidence type="ECO:0000313" key="2">
    <source>
        <dbReference type="Proteomes" id="UP000177870"/>
    </source>
</evidence>
<dbReference type="KEGG" id="mpro:BJP34_22685"/>
<evidence type="ECO:0000313" key="1">
    <source>
        <dbReference type="EMBL" id="AOX01869.1"/>
    </source>
</evidence>
<gene>
    <name evidence="1" type="ORF">BJP34_22685</name>
</gene>
<dbReference type="NCBIfam" id="TIGR04533">
    <property type="entry name" value="cyanosortB_assc"/>
    <property type="match status" value="1"/>
</dbReference>
<reference evidence="2" key="1">
    <citation type="submission" date="2016-10" db="EMBL/GenBank/DDBJ databases">
        <title>Comparative genomics uncovers the prolific and rare metabolic potential of the cyanobacterial genus Moorea.</title>
        <authorList>
            <person name="Leao T."/>
            <person name="Castelao G."/>
            <person name="Korobeynikov A."/>
            <person name="Monroe E.A."/>
            <person name="Podell S."/>
            <person name="Glukhov E."/>
            <person name="Allen E."/>
            <person name="Gerwick W.H."/>
            <person name="Gerwick L."/>
        </authorList>
    </citation>
    <scope>NUCLEOTIDE SEQUENCE [LARGE SCALE GENOMIC DNA]</scope>
    <source>
        <strain evidence="2">PAL-8-15-08-1</strain>
    </source>
</reference>
<dbReference type="Proteomes" id="UP000177870">
    <property type="component" value="Chromosome"/>
</dbReference>